<evidence type="ECO:0000313" key="8">
    <source>
        <dbReference type="EMBL" id="CEQ40120.1"/>
    </source>
</evidence>
<dbReference type="EMBL" id="CENE01000005">
    <property type="protein sequence ID" value="CEQ40120.1"/>
    <property type="molecule type" value="Genomic_DNA"/>
</dbReference>
<dbReference type="InterPro" id="IPR036864">
    <property type="entry name" value="Zn2-C6_fun-type_DNA-bd_sf"/>
</dbReference>
<dbReference type="PROSITE" id="PS00463">
    <property type="entry name" value="ZN2_CY6_FUNGAL_1"/>
    <property type="match status" value="1"/>
</dbReference>
<feature type="non-terminal residue" evidence="8">
    <location>
        <position position="1"/>
    </location>
</feature>
<dbReference type="PANTHER" id="PTHR31845:SF19">
    <property type="entry name" value="TRANSCRIPTION FACTOR DOMAIN-CONTAINING PROTEIN"/>
    <property type="match status" value="1"/>
</dbReference>
<gene>
    <name evidence="8" type="primary">SPOSA6832_01705</name>
</gene>
<dbReference type="InterPro" id="IPR001138">
    <property type="entry name" value="Zn2Cys6_DnaBD"/>
</dbReference>
<evidence type="ECO:0000256" key="4">
    <source>
        <dbReference type="ARBA" id="ARBA00023163"/>
    </source>
</evidence>
<dbReference type="GO" id="GO:0005634">
    <property type="term" value="C:nucleus"/>
    <property type="evidence" value="ECO:0007669"/>
    <property type="project" value="UniProtKB-SubCell"/>
</dbReference>
<accession>A0A0D6EKF2</accession>
<dbReference type="Proteomes" id="UP000243876">
    <property type="component" value="Unassembled WGS sequence"/>
</dbReference>
<keyword evidence="3" id="KW-0238">DNA-binding</keyword>
<evidence type="ECO:0000256" key="3">
    <source>
        <dbReference type="ARBA" id="ARBA00023125"/>
    </source>
</evidence>
<dbReference type="SUPFAM" id="SSF57701">
    <property type="entry name" value="Zn2/Cys6 DNA-binding domain"/>
    <property type="match status" value="1"/>
</dbReference>
<feature type="domain" description="Zn(2)-C6 fungal-type" evidence="7">
    <location>
        <begin position="73"/>
        <end position="105"/>
    </location>
</feature>
<evidence type="ECO:0000256" key="2">
    <source>
        <dbReference type="ARBA" id="ARBA00023015"/>
    </source>
</evidence>
<dbReference type="InterPro" id="IPR051089">
    <property type="entry name" value="prtT"/>
</dbReference>
<feature type="compositionally biased region" description="Low complexity" evidence="6">
    <location>
        <begin position="246"/>
        <end position="266"/>
    </location>
</feature>
<sequence>MYSTDYSNGKSHPADDRSLLADDHLFDYDDHASMSVEPEAGSSTDANAKAGPSGAAAAPGEEPKKKSTRGSRACTVCRKLKMRCVGAEEGPPCKRCKNGGHECIFEESQRGRRSNRKTDAMVRPLCPPSSPLALRLTSLCFRQAKSLKSMEAKLESVLASISNPGLMAGSGGLVTDPTLARAPLFPLDSGPGGAEGRGDMHVGVSMDAGLVASALEQIRQGGTGGMGAVSAGLQGGTAPGSGGGAATRTQQQQARSSAMRADASESAIRRRDPITLPSIAASTELQSSVRFEGIGGGVGVAPFGESTRQHSQLGPHGGMARPPSLGGSSQSAGKGSPMEWSGVGSEKTGQTDGSPRLHSLPDNTLNPLGLLAEASLRNTRKRPVDLTEVYDVTSDAHADEPKGKGKGRGKRPAQDAPDEEGAGQRDGKKKKVELGMANRNYFAPGPMNILPLRRIVIEQRMPPALLEEKIVTVEEVVELFEIFFTHCHRQAPFLDPDIHTPAATGSRSPFLFTCICTVAARYYTKRTDDLYRKCLRTAKRVAFDVMTKGYKSTEICQGFLLLCCWNQPAERFEEERTCESSVASASPG</sequence>
<organism evidence="8 9">
    <name type="scientific">Sporidiobolus salmonicolor</name>
    <name type="common">Yeast-like fungus</name>
    <name type="synonym">Sporobolomyces salmonicolor</name>
    <dbReference type="NCBI Taxonomy" id="5005"/>
    <lineage>
        <taxon>Eukaryota</taxon>
        <taxon>Fungi</taxon>
        <taxon>Dikarya</taxon>
        <taxon>Basidiomycota</taxon>
        <taxon>Pucciniomycotina</taxon>
        <taxon>Microbotryomycetes</taxon>
        <taxon>Sporidiobolales</taxon>
        <taxon>Sporidiobolaceae</taxon>
        <taxon>Sporobolomyces</taxon>
    </lineage>
</organism>
<comment type="subcellular location">
    <subcellularLocation>
        <location evidence="1">Nucleus</location>
    </subcellularLocation>
</comment>
<dbReference type="Gene3D" id="4.10.240.10">
    <property type="entry name" value="Zn(2)-C6 fungal-type DNA-binding domain"/>
    <property type="match status" value="1"/>
</dbReference>
<keyword evidence="4" id="KW-0804">Transcription</keyword>
<name>A0A0D6EKF2_SPOSA</name>
<dbReference type="SMART" id="SM00066">
    <property type="entry name" value="GAL4"/>
    <property type="match status" value="1"/>
</dbReference>
<keyword evidence="5" id="KW-0539">Nucleus</keyword>
<feature type="compositionally biased region" description="Basic and acidic residues" evidence="6">
    <location>
        <begin position="394"/>
        <end position="403"/>
    </location>
</feature>
<protein>
    <submittedName>
        <fullName evidence="8">SPOSA6832_01705-mRNA-1:cds</fullName>
    </submittedName>
</protein>
<evidence type="ECO:0000256" key="1">
    <source>
        <dbReference type="ARBA" id="ARBA00004123"/>
    </source>
</evidence>
<feature type="region of interest" description="Disordered" evidence="6">
    <location>
        <begin position="387"/>
        <end position="431"/>
    </location>
</feature>
<evidence type="ECO:0000259" key="7">
    <source>
        <dbReference type="PROSITE" id="PS50048"/>
    </source>
</evidence>
<evidence type="ECO:0000256" key="6">
    <source>
        <dbReference type="SAM" id="MobiDB-lite"/>
    </source>
</evidence>
<dbReference type="GO" id="GO:0000976">
    <property type="term" value="F:transcription cis-regulatory region binding"/>
    <property type="evidence" value="ECO:0007669"/>
    <property type="project" value="TreeGrafter"/>
</dbReference>
<dbReference type="GO" id="GO:0008270">
    <property type="term" value="F:zinc ion binding"/>
    <property type="evidence" value="ECO:0007669"/>
    <property type="project" value="InterPro"/>
</dbReference>
<dbReference type="CDD" id="cd00067">
    <property type="entry name" value="GAL4"/>
    <property type="match status" value="1"/>
</dbReference>
<feature type="region of interest" description="Disordered" evidence="6">
    <location>
        <begin position="233"/>
        <end position="270"/>
    </location>
</feature>
<dbReference type="Pfam" id="PF00172">
    <property type="entry name" value="Zn_clus"/>
    <property type="match status" value="1"/>
</dbReference>
<feature type="region of interest" description="Disordered" evidence="6">
    <location>
        <begin position="30"/>
        <end position="69"/>
    </location>
</feature>
<feature type="compositionally biased region" description="Gly residues" evidence="6">
    <location>
        <begin position="233"/>
        <end position="245"/>
    </location>
</feature>
<dbReference type="PROSITE" id="PS50048">
    <property type="entry name" value="ZN2_CY6_FUNGAL_2"/>
    <property type="match status" value="1"/>
</dbReference>
<dbReference type="AlphaFoldDB" id="A0A0D6EKF2"/>
<feature type="compositionally biased region" description="Low complexity" evidence="6">
    <location>
        <begin position="48"/>
        <end position="60"/>
    </location>
</feature>
<reference evidence="9" key="1">
    <citation type="submission" date="2015-02" db="EMBL/GenBank/DDBJ databases">
        <authorList>
            <person name="Gon?alves P."/>
        </authorList>
    </citation>
    <scope>NUCLEOTIDE SEQUENCE [LARGE SCALE GENOMIC DNA]</scope>
</reference>
<evidence type="ECO:0000256" key="5">
    <source>
        <dbReference type="ARBA" id="ARBA00023242"/>
    </source>
</evidence>
<feature type="region of interest" description="Disordered" evidence="6">
    <location>
        <begin position="300"/>
        <end position="365"/>
    </location>
</feature>
<dbReference type="GO" id="GO:0000981">
    <property type="term" value="F:DNA-binding transcription factor activity, RNA polymerase II-specific"/>
    <property type="evidence" value="ECO:0007669"/>
    <property type="project" value="InterPro"/>
</dbReference>
<proteinExistence type="predicted"/>
<keyword evidence="2" id="KW-0805">Transcription regulation</keyword>
<dbReference type="CDD" id="cd12148">
    <property type="entry name" value="fungal_TF_MHR"/>
    <property type="match status" value="1"/>
</dbReference>
<keyword evidence="9" id="KW-1185">Reference proteome</keyword>
<evidence type="ECO:0000313" key="9">
    <source>
        <dbReference type="Proteomes" id="UP000243876"/>
    </source>
</evidence>
<dbReference type="OrthoDB" id="3429912at2759"/>
<dbReference type="PANTHER" id="PTHR31845">
    <property type="entry name" value="FINGER DOMAIN PROTEIN, PUTATIVE-RELATED"/>
    <property type="match status" value="1"/>
</dbReference>